<dbReference type="AlphaFoldDB" id="A0A699HTB6"/>
<reference evidence="1" key="1">
    <citation type="journal article" date="2019" name="Sci. Rep.">
        <title>Draft genome of Tanacetum cinerariifolium, the natural source of mosquito coil.</title>
        <authorList>
            <person name="Yamashiro T."/>
            <person name="Shiraishi A."/>
            <person name="Satake H."/>
            <person name="Nakayama K."/>
        </authorList>
    </citation>
    <scope>NUCLEOTIDE SEQUENCE</scope>
</reference>
<dbReference type="EMBL" id="BKCJ010177998">
    <property type="protein sequence ID" value="GEY43152.1"/>
    <property type="molecule type" value="Genomic_DNA"/>
</dbReference>
<keyword evidence="1" id="KW-0548">Nucleotidyltransferase</keyword>
<proteinExistence type="predicted"/>
<sequence>MRSSSIKQWIKDDNICLNSTKLSIQNRLSALDKLIDQGRSNEDLVSERSNLLKDLHDLNSHASLDMIQKAKIRWAIEGDENSKYFLLLSDIERDVTYDEIKNTVWDCGPNRSLGLDGFTFEFFRRYWKTIDDNVVAVVLQFFTLDDVQLAFVSNRQILDVPFVLNELLSCCKHKKSKAMIFKDDFEKAFDSVRWVYLDDVLNKLVLELNVMGGFKAA</sequence>
<keyword evidence="1" id="KW-0695">RNA-directed DNA polymerase</keyword>
<comment type="caution">
    <text evidence="1">The sequence shown here is derived from an EMBL/GenBank/DDBJ whole genome shotgun (WGS) entry which is preliminary data.</text>
</comment>
<organism evidence="1">
    <name type="scientific">Tanacetum cinerariifolium</name>
    <name type="common">Dalmatian daisy</name>
    <name type="synonym">Chrysanthemum cinerariifolium</name>
    <dbReference type="NCBI Taxonomy" id="118510"/>
    <lineage>
        <taxon>Eukaryota</taxon>
        <taxon>Viridiplantae</taxon>
        <taxon>Streptophyta</taxon>
        <taxon>Embryophyta</taxon>
        <taxon>Tracheophyta</taxon>
        <taxon>Spermatophyta</taxon>
        <taxon>Magnoliopsida</taxon>
        <taxon>eudicotyledons</taxon>
        <taxon>Gunneridae</taxon>
        <taxon>Pentapetalae</taxon>
        <taxon>asterids</taxon>
        <taxon>campanulids</taxon>
        <taxon>Asterales</taxon>
        <taxon>Asteraceae</taxon>
        <taxon>Asteroideae</taxon>
        <taxon>Anthemideae</taxon>
        <taxon>Anthemidinae</taxon>
        <taxon>Tanacetum</taxon>
    </lineage>
</organism>
<name>A0A699HTB6_TANCI</name>
<evidence type="ECO:0000313" key="1">
    <source>
        <dbReference type="EMBL" id="GEY43152.1"/>
    </source>
</evidence>
<keyword evidence="1" id="KW-0808">Transferase</keyword>
<dbReference type="GO" id="GO:0003964">
    <property type="term" value="F:RNA-directed DNA polymerase activity"/>
    <property type="evidence" value="ECO:0007669"/>
    <property type="project" value="UniProtKB-KW"/>
</dbReference>
<gene>
    <name evidence="1" type="ORF">Tci_415126</name>
</gene>
<protein>
    <submittedName>
        <fullName evidence="1">RNA-directed DNA polymerase, eukaryota, reverse transcriptase zinc-binding domain protein</fullName>
    </submittedName>
</protein>
<accession>A0A699HTB6</accession>